<comment type="catalytic activity">
    <reaction evidence="7">
        <text>N(6)-tetradecanoyl-L-lysyl-[protein] + NAD(+) + H2O = 2''-O-tetradecanoyl-ADP-D-ribose + nicotinamide + L-lysyl-[protein]</text>
        <dbReference type="Rhea" id="RHEA:70567"/>
        <dbReference type="Rhea" id="RHEA-COMP:9752"/>
        <dbReference type="Rhea" id="RHEA-COMP:15437"/>
        <dbReference type="ChEBI" id="CHEBI:15377"/>
        <dbReference type="ChEBI" id="CHEBI:17154"/>
        <dbReference type="ChEBI" id="CHEBI:29969"/>
        <dbReference type="ChEBI" id="CHEBI:57540"/>
        <dbReference type="ChEBI" id="CHEBI:141129"/>
        <dbReference type="ChEBI" id="CHEBI:189674"/>
    </reaction>
    <physiologicalReaction direction="left-to-right" evidence="7">
        <dbReference type="Rhea" id="RHEA:70568"/>
    </physiologicalReaction>
</comment>
<evidence type="ECO:0000256" key="9">
    <source>
        <dbReference type="SAM" id="MobiDB-lite"/>
    </source>
</evidence>
<dbReference type="AlphaFoldDB" id="A0A6A4WXN8"/>
<keyword evidence="5" id="KW-0520">NAD</keyword>
<evidence type="ECO:0000256" key="7">
    <source>
        <dbReference type="ARBA" id="ARBA00048905"/>
    </source>
</evidence>
<dbReference type="PROSITE" id="PS50305">
    <property type="entry name" value="SIRTUIN"/>
    <property type="match status" value="1"/>
</dbReference>
<evidence type="ECO:0000256" key="2">
    <source>
        <dbReference type="ARBA" id="ARBA00022679"/>
    </source>
</evidence>
<dbReference type="InterPro" id="IPR050134">
    <property type="entry name" value="NAD-dep_sirtuin_deacylases"/>
</dbReference>
<dbReference type="PANTHER" id="PTHR11085">
    <property type="entry name" value="NAD-DEPENDENT PROTEIN DEACYLASE SIRTUIN-5, MITOCHONDRIAL-RELATED"/>
    <property type="match status" value="1"/>
</dbReference>
<dbReference type="Proteomes" id="UP000440578">
    <property type="component" value="Unassembled WGS sequence"/>
</dbReference>
<dbReference type="OrthoDB" id="420264at2759"/>
<dbReference type="GO" id="GO:0046872">
    <property type="term" value="F:metal ion binding"/>
    <property type="evidence" value="ECO:0007669"/>
    <property type="project" value="UniProtKB-KW"/>
</dbReference>
<dbReference type="Gene3D" id="3.30.1600.10">
    <property type="entry name" value="SIR2/SIRT2 'Small Domain"/>
    <property type="match status" value="1"/>
</dbReference>
<comment type="cofactor">
    <cofactor evidence="1">
        <name>Zn(2+)</name>
        <dbReference type="ChEBI" id="CHEBI:29105"/>
    </cofactor>
</comment>
<evidence type="ECO:0000256" key="6">
    <source>
        <dbReference type="ARBA" id="ARBA00048378"/>
    </source>
</evidence>
<dbReference type="Gene3D" id="3.40.50.1220">
    <property type="entry name" value="TPP-binding domain"/>
    <property type="match status" value="1"/>
</dbReference>
<evidence type="ECO:0000259" key="10">
    <source>
        <dbReference type="PROSITE" id="PS50305"/>
    </source>
</evidence>
<protein>
    <submittedName>
        <fullName evidence="11">NAD-dependent protein deacetylase sirtuin-2</fullName>
    </submittedName>
</protein>
<dbReference type="GO" id="GO:0070403">
    <property type="term" value="F:NAD+ binding"/>
    <property type="evidence" value="ECO:0007669"/>
    <property type="project" value="InterPro"/>
</dbReference>
<comment type="catalytic activity">
    <reaction evidence="6">
        <text>N(6)-hexadecanoyl-L-lysyl-[protein] + NAD(+) + H2O = 2''-O-hexadecanoyl-ADP-D-ribose + nicotinamide + L-lysyl-[protein]</text>
        <dbReference type="Rhea" id="RHEA:70563"/>
        <dbReference type="Rhea" id="RHEA-COMP:9752"/>
        <dbReference type="Rhea" id="RHEA-COMP:14175"/>
        <dbReference type="ChEBI" id="CHEBI:15377"/>
        <dbReference type="ChEBI" id="CHEBI:17154"/>
        <dbReference type="ChEBI" id="CHEBI:29969"/>
        <dbReference type="ChEBI" id="CHEBI:57540"/>
        <dbReference type="ChEBI" id="CHEBI:138936"/>
        <dbReference type="ChEBI" id="CHEBI:189673"/>
    </reaction>
    <physiologicalReaction direction="left-to-right" evidence="6">
        <dbReference type="Rhea" id="RHEA:70564"/>
    </physiologicalReaction>
</comment>
<evidence type="ECO:0000256" key="4">
    <source>
        <dbReference type="ARBA" id="ARBA00022833"/>
    </source>
</evidence>
<keyword evidence="3 8" id="KW-0479">Metal-binding</keyword>
<dbReference type="Pfam" id="PF02146">
    <property type="entry name" value="SIR2"/>
    <property type="match status" value="1"/>
</dbReference>
<keyword evidence="4 8" id="KW-0862">Zinc</keyword>
<dbReference type="SUPFAM" id="SSF52467">
    <property type="entry name" value="DHS-like NAD/FAD-binding domain"/>
    <property type="match status" value="1"/>
</dbReference>
<accession>A0A6A4WXN8</accession>
<dbReference type="GO" id="GO:0005634">
    <property type="term" value="C:nucleus"/>
    <property type="evidence" value="ECO:0007669"/>
    <property type="project" value="TreeGrafter"/>
</dbReference>
<feature type="domain" description="Deacetylase sirtuin-type" evidence="10">
    <location>
        <begin position="89"/>
        <end position="366"/>
    </location>
</feature>
<dbReference type="PANTHER" id="PTHR11085:SF6">
    <property type="entry name" value="NAD-DEPENDENT PROTEIN DEACETYLASE SIRTUIN-2"/>
    <property type="match status" value="1"/>
</dbReference>
<dbReference type="EMBL" id="VIIS01000485">
    <property type="protein sequence ID" value="KAF0308440.1"/>
    <property type="molecule type" value="Genomic_DNA"/>
</dbReference>
<evidence type="ECO:0000256" key="3">
    <source>
        <dbReference type="ARBA" id="ARBA00022723"/>
    </source>
</evidence>
<dbReference type="InterPro" id="IPR026591">
    <property type="entry name" value="Sirtuin_cat_small_dom_sf"/>
</dbReference>
<evidence type="ECO:0000256" key="8">
    <source>
        <dbReference type="PROSITE-ProRule" id="PRU00236"/>
    </source>
</evidence>
<keyword evidence="2" id="KW-0808">Transferase</keyword>
<evidence type="ECO:0000256" key="1">
    <source>
        <dbReference type="ARBA" id="ARBA00001947"/>
    </source>
</evidence>
<comment type="caution">
    <text evidence="11">The sequence shown here is derived from an EMBL/GenBank/DDBJ whole genome shotgun (WGS) entry which is preliminary data.</text>
</comment>
<evidence type="ECO:0000313" key="12">
    <source>
        <dbReference type="Proteomes" id="UP000440578"/>
    </source>
</evidence>
<feature type="binding site" evidence="8">
    <location>
        <position position="230"/>
    </location>
    <ligand>
        <name>Zn(2+)</name>
        <dbReference type="ChEBI" id="CHEBI:29105"/>
    </ligand>
</feature>
<dbReference type="GO" id="GO:0017136">
    <property type="term" value="F:histone deacetylase activity, NAD-dependent"/>
    <property type="evidence" value="ECO:0007669"/>
    <property type="project" value="TreeGrafter"/>
</dbReference>
<dbReference type="CDD" id="cd01408">
    <property type="entry name" value="SIRT1"/>
    <property type="match status" value="1"/>
</dbReference>
<feature type="binding site" evidence="8">
    <location>
        <position position="227"/>
    </location>
    <ligand>
        <name>Zn(2+)</name>
        <dbReference type="ChEBI" id="CHEBI:29105"/>
    </ligand>
</feature>
<dbReference type="InterPro" id="IPR003000">
    <property type="entry name" value="Sirtuin"/>
</dbReference>
<feature type="compositionally biased region" description="Acidic residues" evidence="9">
    <location>
        <begin position="30"/>
        <end position="40"/>
    </location>
</feature>
<dbReference type="InterPro" id="IPR029035">
    <property type="entry name" value="DHS-like_NAD/FAD-binding_dom"/>
</dbReference>
<feature type="region of interest" description="Disordered" evidence="9">
    <location>
        <begin position="1"/>
        <end position="67"/>
    </location>
</feature>
<feature type="compositionally biased region" description="Basic and acidic residues" evidence="9">
    <location>
        <begin position="12"/>
        <end position="27"/>
    </location>
</feature>
<feature type="active site" description="Proton acceptor" evidence="8">
    <location>
        <position position="219"/>
    </location>
</feature>
<organism evidence="11 12">
    <name type="scientific">Amphibalanus amphitrite</name>
    <name type="common">Striped barnacle</name>
    <name type="synonym">Balanus amphitrite</name>
    <dbReference type="NCBI Taxonomy" id="1232801"/>
    <lineage>
        <taxon>Eukaryota</taxon>
        <taxon>Metazoa</taxon>
        <taxon>Ecdysozoa</taxon>
        <taxon>Arthropoda</taxon>
        <taxon>Crustacea</taxon>
        <taxon>Multicrustacea</taxon>
        <taxon>Cirripedia</taxon>
        <taxon>Thoracica</taxon>
        <taxon>Thoracicalcarea</taxon>
        <taxon>Balanomorpha</taxon>
        <taxon>Balanoidea</taxon>
        <taxon>Balanidae</taxon>
        <taxon>Amphibalaninae</taxon>
        <taxon>Amphibalanus</taxon>
    </lineage>
</organism>
<evidence type="ECO:0000256" key="5">
    <source>
        <dbReference type="ARBA" id="ARBA00023027"/>
    </source>
</evidence>
<reference evidence="11 12" key="1">
    <citation type="submission" date="2019-07" db="EMBL/GenBank/DDBJ databases">
        <title>Draft genome assembly of a fouling barnacle, Amphibalanus amphitrite (Darwin, 1854): The first reference genome for Thecostraca.</title>
        <authorList>
            <person name="Kim W."/>
        </authorList>
    </citation>
    <scope>NUCLEOTIDE SEQUENCE [LARGE SCALE GENOMIC DNA]</scope>
    <source>
        <strain evidence="11">SNU_AA5</strain>
        <tissue evidence="11">Soma without cirri and trophi</tissue>
    </source>
</reference>
<feature type="binding site" evidence="8">
    <location>
        <position position="254"/>
    </location>
    <ligand>
        <name>Zn(2+)</name>
        <dbReference type="ChEBI" id="CHEBI:29105"/>
    </ligand>
</feature>
<gene>
    <name evidence="11" type="primary">sirt2</name>
    <name evidence="11" type="ORF">FJT64_020330</name>
</gene>
<keyword evidence="12" id="KW-1185">Reference proteome</keyword>
<name>A0A6A4WXN8_AMPAM</name>
<proteinExistence type="predicted"/>
<evidence type="ECO:0000313" key="11">
    <source>
        <dbReference type="EMBL" id="KAF0308440.1"/>
    </source>
</evidence>
<dbReference type="InterPro" id="IPR026590">
    <property type="entry name" value="Ssirtuin_cat_dom"/>
</dbReference>
<feature type="binding site" evidence="8">
    <location>
        <position position="251"/>
    </location>
    <ligand>
        <name>Zn(2+)</name>
        <dbReference type="ChEBI" id="CHEBI:29105"/>
    </ligand>
</feature>
<sequence>MAEGGDENTLLKTEKQRLSCEDLDKIEPISPEEEKEEGVLEGEFAKSSQTEAEKEEGVSPTTESSEDMDKIRQFFAEKLHIGSLANELKVLETVDFEGVMKYIRDGCCKNIVTMAGAGMSTSAGIPDFRSPGSGLYDNLAKYDLPRPEAVFDIDFFRKQPEPFFDLARSLYPSELKPTLCHRFIRLLEQKGLLLRHYTQNIDTLERAAGVSDDKIVEAHGTFHTSHCTGCRREYDQQWMKEQIFSTDLPRCQSCEAVVKPDIVFFGESLPARFFELVSDDLRRCDLLIILGTSLVVQPFATLVDRVQDTCPRLLVNKEKVGRPSVLMRLFGQKGLDFDSASNYRDVCWLGTCDDGARAMAAALGWEEDLRKLESEAGGPP</sequence>